<keyword evidence="2" id="KW-0408">Iron</keyword>
<dbReference type="InterPro" id="IPR036396">
    <property type="entry name" value="Cyt_P450_sf"/>
</dbReference>
<dbReference type="Proteomes" id="UP000763557">
    <property type="component" value="Unassembled WGS sequence"/>
</dbReference>
<comment type="caution">
    <text evidence="3">The sequence shown here is derived from an EMBL/GenBank/DDBJ whole genome shotgun (WGS) entry which is preliminary data.</text>
</comment>
<dbReference type="PANTHER" id="PTHR46696">
    <property type="entry name" value="P450, PUTATIVE (EUROFUNG)-RELATED"/>
    <property type="match status" value="1"/>
</dbReference>
<organism evidence="3 4">
    <name type="scientific">Kibdelosporangium persicum</name>
    <dbReference type="NCBI Taxonomy" id="2698649"/>
    <lineage>
        <taxon>Bacteria</taxon>
        <taxon>Bacillati</taxon>
        <taxon>Actinomycetota</taxon>
        <taxon>Actinomycetes</taxon>
        <taxon>Pseudonocardiales</taxon>
        <taxon>Pseudonocardiaceae</taxon>
        <taxon>Kibdelosporangium</taxon>
    </lineage>
</organism>
<keyword evidence="2" id="KW-0560">Oxidoreductase</keyword>
<reference evidence="3 4" key="1">
    <citation type="submission" date="2020-01" db="EMBL/GenBank/DDBJ databases">
        <title>Kibdelosporangium persica a novel Actinomycetes from a hot desert in Iran.</title>
        <authorList>
            <person name="Safaei N."/>
            <person name="Zaburannyi N."/>
            <person name="Mueller R."/>
            <person name="Wink J."/>
        </authorList>
    </citation>
    <scope>NUCLEOTIDE SEQUENCE [LARGE SCALE GENOMIC DNA]</scope>
    <source>
        <strain evidence="3 4">4NS15</strain>
    </source>
</reference>
<dbReference type="InterPro" id="IPR001128">
    <property type="entry name" value="Cyt_P450"/>
</dbReference>
<dbReference type="RefSeq" id="WP_173134452.1">
    <property type="nucleotide sequence ID" value="NZ_CBCSGW010000010.1"/>
</dbReference>
<evidence type="ECO:0000256" key="1">
    <source>
        <dbReference type="ARBA" id="ARBA00010617"/>
    </source>
</evidence>
<dbReference type="Gene3D" id="1.10.630.10">
    <property type="entry name" value="Cytochrome P450"/>
    <property type="match status" value="1"/>
</dbReference>
<dbReference type="EMBL" id="JAAATY010000013">
    <property type="protein sequence ID" value="NRN67160.1"/>
    <property type="molecule type" value="Genomic_DNA"/>
</dbReference>
<dbReference type="Pfam" id="PF00067">
    <property type="entry name" value="p450"/>
    <property type="match status" value="1"/>
</dbReference>
<dbReference type="SUPFAM" id="SSF48264">
    <property type="entry name" value="Cytochrome P450"/>
    <property type="match status" value="1"/>
</dbReference>
<comment type="similarity">
    <text evidence="1 2">Belongs to the cytochrome P450 family.</text>
</comment>
<dbReference type="InterPro" id="IPR002397">
    <property type="entry name" value="Cyt_P450_B"/>
</dbReference>
<evidence type="ECO:0000313" key="3">
    <source>
        <dbReference type="EMBL" id="NRN67160.1"/>
    </source>
</evidence>
<dbReference type="InterPro" id="IPR017972">
    <property type="entry name" value="Cyt_P450_CS"/>
</dbReference>
<keyword evidence="2" id="KW-0479">Metal-binding</keyword>
<dbReference type="PROSITE" id="PS00086">
    <property type="entry name" value="CYTOCHROME_P450"/>
    <property type="match status" value="1"/>
</dbReference>
<dbReference type="CDD" id="cd11031">
    <property type="entry name" value="Cyp158A-like"/>
    <property type="match status" value="1"/>
</dbReference>
<sequence>MTTFPTSTWECPVSQPAGLEFDPVLRRTATVGPVARVRFPYGKGVAWLATRYEDVRTVVTDRRFSRAGVLDRDFPRMTPQPVGRNEEMSVLDPPVSSRLHRFVAKAFHVRHVDRVRPKTQLLADKLADRMARHGHPADLVEHMPFQLPRYTAFAMFDIPREDHYRLRSRVAHVMSTSTVDRALVAAAKAELRAYFGELVARRRDDPGEDVLSVLAAAHDEGDYLTDHELALLSTVLLTSGHHTITYQIWNIAYTLLTHPVQLTWLRQNPEKLPQAIEELLRFVPFRQGLGIPRIATENVELGGAKIRAGDFVHVSYVAANRDPAVFGRADELDLHRAPSPHMAFGWGTHHCVGANLARMQLQVAIGTLLQRFPALHLAIPAARVQWHTGASLWRIPEALPVKW</sequence>
<proteinExistence type="inferred from homology"/>
<keyword evidence="4" id="KW-1185">Reference proteome</keyword>
<evidence type="ECO:0000256" key="2">
    <source>
        <dbReference type="RuleBase" id="RU000461"/>
    </source>
</evidence>
<gene>
    <name evidence="3" type="ORF">GC106_43930</name>
</gene>
<evidence type="ECO:0000313" key="4">
    <source>
        <dbReference type="Proteomes" id="UP000763557"/>
    </source>
</evidence>
<keyword evidence="2" id="KW-0503">Monooxygenase</keyword>
<protein>
    <submittedName>
        <fullName evidence="3">Pentalenic acid synthase</fullName>
    </submittedName>
</protein>
<dbReference type="PANTHER" id="PTHR46696:SF1">
    <property type="entry name" value="CYTOCHROME P450 YJIB-RELATED"/>
    <property type="match status" value="1"/>
</dbReference>
<keyword evidence="2" id="KW-0349">Heme</keyword>
<name>A0ABX2F870_9PSEU</name>
<dbReference type="PRINTS" id="PR00359">
    <property type="entry name" value="BP450"/>
</dbReference>
<accession>A0ABX2F870</accession>